<dbReference type="PANTHER" id="PTHR21666:SF270">
    <property type="entry name" value="MUREIN HYDROLASE ACTIVATOR ENVC"/>
    <property type="match status" value="1"/>
</dbReference>
<dbReference type="EMBL" id="JAGTTN010000002">
    <property type="protein sequence ID" value="MCC2032446.1"/>
    <property type="molecule type" value="Genomic_DNA"/>
</dbReference>
<dbReference type="InterPro" id="IPR050570">
    <property type="entry name" value="Cell_wall_metabolism_enzyme"/>
</dbReference>
<dbReference type="AlphaFoldDB" id="A0A9X1LVA2"/>
<reference evidence="2" key="1">
    <citation type="submission" date="2021-04" db="EMBL/GenBank/DDBJ databases">
        <title>Microbacterium tenobrionis sp. nov. and Microbacterium allomyrinae sp. nov., isolated from larvae of Tenobrio molitor and Allomyrina dichotoma, respectively.</title>
        <authorList>
            <person name="Lee S.D."/>
        </authorList>
    </citation>
    <scope>NUCLEOTIDE SEQUENCE</scope>
    <source>
        <strain evidence="2">BWT-G7</strain>
    </source>
</reference>
<dbReference type="Pfam" id="PF01551">
    <property type="entry name" value="Peptidase_M23"/>
    <property type="match status" value="1"/>
</dbReference>
<dbReference type="PANTHER" id="PTHR21666">
    <property type="entry name" value="PEPTIDASE-RELATED"/>
    <property type="match status" value="1"/>
</dbReference>
<accession>A0A9X1LVA2</accession>
<comment type="caution">
    <text evidence="2">The sequence shown here is derived from an EMBL/GenBank/DDBJ whole genome shotgun (WGS) entry which is preliminary data.</text>
</comment>
<sequence>MLYPNGTTTAPTVSSKYGPRTGGLTNHHDGCDFIGFDGVYAIGAGLVTFAGWLNDAAGYTVVIDHGNGITSKYMHLAVAPAVRKGSWIGEGAKLGLMGASGNAKGKNLHFEIWVGGWHTDPVTWLAGRVGQLVVDGGLGGFTIAAWQADLGTPADGKLDTPSAFVHRLQERLNGAGARDWDGRELLVDGLGLASNIGRRVGRFRTVHALQVYLGTPADGYLDANDSATIRRVQERLNAGSF</sequence>
<proteinExistence type="predicted"/>
<dbReference type="InterPro" id="IPR011055">
    <property type="entry name" value="Dup_hybrid_motif"/>
</dbReference>
<organism evidence="2 3">
    <name type="scientific">Microbacterium allomyrinae</name>
    <dbReference type="NCBI Taxonomy" id="2830666"/>
    <lineage>
        <taxon>Bacteria</taxon>
        <taxon>Bacillati</taxon>
        <taxon>Actinomycetota</taxon>
        <taxon>Actinomycetes</taxon>
        <taxon>Micrococcales</taxon>
        <taxon>Microbacteriaceae</taxon>
        <taxon>Microbacterium</taxon>
    </lineage>
</organism>
<protein>
    <submittedName>
        <fullName evidence="2">M23 family metallopeptidase</fullName>
    </submittedName>
</protein>
<gene>
    <name evidence="2" type="ORF">KEC57_09690</name>
</gene>
<name>A0A9X1LVA2_9MICO</name>
<dbReference type="CDD" id="cd12797">
    <property type="entry name" value="M23_peptidase"/>
    <property type="match status" value="1"/>
</dbReference>
<dbReference type="RefSeq" id="WP_229384382.1">
    <property type="nucleotide sequence ID" value="NZ_JAGTTN010000002.1"/>
</dbReference>
<evidence type="ECO:0000313" key="3">
    <source>
        <dbReference type="Proteomes" id="UP001139354"/>
    </source>
</evidence>
<dbReference type="Gene3D" id="2.70.70.10">
    <property type="entry name" value="Glucose Permease (Domain IIA)"/>
    <property type="match status" value="1"/>
</dbReference>
<dbReference type="GO" id="GO:0004222">
    <property type="term" value="F:metalloendopeptidase activity"/>
    <property type="evidence" value="ECO:0007669"/>
    <property type="project" value="TreeGrafter"/>
</dbReference>
<dbReference type="Proteomes" id="UP001139354">
    <property type="component" value="Unassembled WGS sequence"/>
</dbReference>
<evidence type="ECO:0000259" key="1">
    <source>
        <dbReference type="Pfam" id="PF01551"/>
    </source>
</evidence>
<feature type="domain" description="M23ase beta-sheet core" evidence="1">
    <location>
        <begin position="27"/>
        <end position="121"/>
    </location>
</feature>
<keyword evidence="3" id="KW-1185">Reference proteome</keyword>
<dbReference type="SUPFAM" id="SSF51261">
    <property type="entry name" value="Duplicated hybrid motif"/>
    <property type="match status" value="1"/>
</dbReference>
<evidence type="ECO:0000313" key="2">
    <source>
        <dbReference type="EMBL" id="MCC2032446.1"/>
    </source>
</evidence>
<dbReference type="InterPro" id="IPR016047">
    <property type="entry name" value="M23ase_b-sheet_dom"/>
</dbReference>